<dbReference type="CDD" id="cd03444">
    <property type="entry name" value="Thioesterase_II_repeat1"/>
    <property type="match status" value="1"/>
</dbReference>
<dbReference type="InterPro" id="IPR029069">
    <property type="entry name" value="HotDog_dom_sf"/>
</dbReference>
<protein>
    <submittedName>
        <fullName evidence="6">Thioesterase family protein</fullName>
    </submittedName>
</protein>
<feature type="non-terminal residue" evidence="6">
    <location>
        <position position="1"/>
    </location>
</feature>
<evidence type="ECO:0000256" key="2">
    <source>
        <dbReference type="ARBA" id="ARBA00022801"/>
    </source>
</evidence>
<dbReference type="CDD" id="cd03445">
    <property type="entry name" value="Thioesterase_II_repeat2"/>
    <property type="match status" value="1"/>
</dbReference>
<organism evidence="6 7">
    <name type="scientific">Candidatus Agrococcus pullicola</name>
    <dbReference type="NCBI Taxonomy" id="2838429"/>
    <lineage>
        <taxon>Bacteria</taxon>
        <taxon>Bacillati</taxon>
        <taxon>Actinomycetota</taxon>
        <taxon>Actinomycetes</taxon>
        <taxon>Micrococcales</taxon>
        <taxon>Microbacteriaceae</taxon>
        <taxon>Agrococcus</taxon>
    </lineage>
</organism>
<dbReference type="InterPro" id="IPR042171">
    <property type="entry name" value="Acyl-CoA_hotdog"/>
</dbReference>
<name>A0A9D1YX15_9MICO</name>
<evidence type="ECO:0000259" key="4">
    <source>
        <dbReference type="Pfam" id="PF13622"/>
    </source>
</evidence>
<feature type="region of interest" description="Disordered" evidence="3">
    <location>
        <begin position="60"/>
        <end position="81"/>
    </location>
</feature>
<dbReference type="GO" id="GO:0047617">
    <property type="term" value="F:fatty acyl-CoA hydrolase activity"/>
    <property type="evidence" value="ECO:0007669"/>
    <property type="project" value="InterPro"/>
</dbReference>
<reference evidence="6" key="1">
    <citation type="journal article" date="2021" name="PeerJ">
        <title>Extensive microbial diversity within the chicken gut microbiome revealed by metagenomics and culture.</title>
        <authorList>
            <person name="Gilroy R."/>
            <person name="Ravi A."/>
            <person name="Getino M."/>
            <person name="Pursley I."/>
            <person name="Horton D.L."/>
            <person name="Alikhan N.F."/>
            <person name="Baker D."/>
            <person name="Gharbi K."/>
            <person name="Hall N."/>
            <person name="Watson M."/>
            <person name="Adriaenssens E.M."/>
            <person name="Foster-Nyarko E."/>
            <person name="Jarju S."/>
            <person name="Secka A."/>
            <person name="Antonio M."/>
            <person name="Oren A."/>
            <person name="Chaudhuri R.R."/>
            <person name="La Ragione R."/>
            <person name="Hildebrand F."/>
            <person name="Pallen M.J."/>
        </authorList>
    </citation>
    <scope>NUCLEOTIDE SEQUENCE</scope>
    <source>
        <strain evidence="6">ChiGjej1B1-98</strain>
    </source>
</reference>
<keyword evidence="2" id="KW-0378">Hydrolase</keyword>
<evidence type="ECO:0000313" key="6">
    <source>
        <dbReference type="EMBL" id="HIY66747.1"/>
    </source>
</evidence>
<comment type="similarity">
    <text evidence="1">Belongs to the C/M/P thioester hydrolase family.</text>
</comment>
<dbReference type="InterPro" id="IPR049450">
    <property type="entry name" value="ACOT8-like_C"/>
</dbReference>
<dbReference type="Pfam" id="PF20789">
    <property type="entry name" value="4HBT_3C"/>
    <property type="match status" value="1"/>
</dbReference>
<comment type="caution">
    <text evidence="6">The sequence shown here is derived from an EMBL/GenBank/DDBJ whole genome shotgun (WGS) entry which is preliminary data.</text>
</comment>
<evidence type="ECO:0000256" key="3">
    <source>
        <dbReference type="SAM" id="MobiDB-lite"/>
    </source>
</evidence>
<reference evidence="6" key="2">
    <citation type="submission" date="2021-04" db="EMBL/GenBank/DDBJ databases">
        <authorList>
            <person name="Gilroy R."/>
        </authorList>
    </citation>
    <scope>NUCLEOTIDE SEQUENCE</scope>
    <source>
        <strain evidence="6">ChiGjej1B1-98</strain>
    </source>
</reference>
<feature type="domain" description="Acyl-CoA thioesterase-like C-terminal" evidence="5">
    <location>
        <begin position="81"/>
        <end position="234"/>
    </location>
</feature>
<dbReference type="Proteomes" id="UP000824005">
    <property type="component" value="Unassembled WGS sequence"/>
</dbReference>
<dbReference type="AlphaFoldDB" id="A0A9D1YX15"/>
<dbReference type="GO" id="GO:0006637">
    <property type="term" value="P:acyl-CoA metabolic process"/>
    <property type="evidence" value="ECO:0007669"/>
    <property type="project" value="InterPro"/>
</dbReference>
<accession>A0A9D1YX15</accession>
<gene>
    <name evidence="6" type="ORF">H9830_10780</name>
</gene>
<dbReference type="InterPro" id="IPR049449">
    <property type="entry name" value="TesB_ACOT8-like_N"/>
</dbReference>
<dbReference type="PANTHER" id="PTHR11066">
    <property type="entry name" value="ACYL-COA THIOESTERASE"/>
    <property type="match status" value="1"/>
</dbReference>
<dbReference type="InterPro" id="IPR003703">
    <property type="entry name" value="Acyl_CoA_thio"/>
</dbReference>
<feature type="domain" description="Acyl-CoA thioesterase-like N-terminal HotDog" evidence="4">
    <location>
        <begin position="6"/>
        <end position="61"/>
    </location>
</feature>
<dbReference type="Gene3D" id="2.40.160.210">
    <property type="entry name" value="Acyl-CoA thioesterase, double hotdog domain"/>
    <property type="match status" value="1"/>
</dbReference>
<evidence type="ECO:0000313" key="7">
    <source>
        <dbReference type="Proteomes" id="UP000824005"/>
    </source>
</evidence>
<sequence>RTIDDDRRIHSMHGYFLRPGDVQKTITFAVDRIHDGRSFATRRTQAYQNGLPILSMIASFQSDDGGPEAQSPMPEGMPDPENVPPVSEFLAGFDHPIARHWDEGRAFDFRHVEGPLWAPNERFDPDSGIMHVWVKAKRALPDDDALHRAALAYMSDTVILEPTLRRHRVHWLTPGIKVASLDHAIWWHRKTRVDEWLLLRMHTTSSGGGRGLAHCRVFNQQGVHVASFAQEGMVRIPEQSQ</sequence>
<proteinExistence type="inferred from homology"/>
<dbReference type="EMBL" id="DXDC01000324">
    <property type="protein sequence ID" value="HIY66747.1"/>
    <property type="molecule type" value="Genomic_DNA"/>
</dbReference>
<dbReference type="PANTHER" id="PTHR11066:SF34">
    <property type="entry name" value="ACYL-COENZYME A THIOESTERASE 8"/>
    <property type="match status" value="1"/>
</dbReference>
<dbReference type="SUPFAM" id="SSF54637">
    <property type="entry name" value="Thioesterase/thiol ester dehydrase-isomerase"/>
    <property type="match status" value="2"/>
</dbReference>
<dbReference type="GO" id="GO:0009062">
    <property type="term" value="P:fatty acid catabolic process"/>
    <property type="evidence" value="ECO:0007669"/>
    <property type="project" value="TreeGrafter"/>
</dbReference>
<evidence type="ECO:0000259" key="5">
    <source>
        <dbReference type="Pfam" id="PF20789"/>
    </source>
</evidence>
<dbReference type="Pfam" id="PF13622">
    <property type="entry name" value="4HBT_3"/>
    <property type="match status" value="1"/>
</dbReference>
<evidence type="ECO:0000256" key="1">
    <source>
        <dbReference type="ARBA" id="ARBA00006538"/>
    </source>
</evidence>